<dbReference type="GO" id="GO:0048188">
    <property type="term" value="C:Set1C/COMPASS complex"/>
    <property type="evidence" value="ECO:0007669"/>
    <property type="project" value="InterPro"/>
</dbReference>
<comment type="similarity">
    <text evidence="3">Belongs to the cclA family.</text>
</comment>
<dbReference type="InterPro" id="IPR013320">
    <property type="entry name" value="ConA-like_dom_sf"/>
</dbReference>
<evidence type="ECO:0000259" key="5">
    <source>
        <dbReference type="PROSITE" id="PS50188"/>
    </source>
</evidence>
<feature type="non-terminal residue" evidence="6">
    <location>
        <position position="496"/>
    </location>
</feature>
<evidence type="ECO:0000256" key="4">
    <source>
        <dbReference type="SAM" id="MobiDB-lite"/>
    </source>
</evidence>
<dbReference type="Pfam" id="PF00622">
    <property type="entry name" value="SPRY"/>
    <property type="match status" value="1"/>
</dbReference>
<name>A0A165I3K1_EXIGL</name>
<organism evidence="6 7">
    <name type="scientific">Exidia glandulosa HHB12029</name>
    <dbReference type="NCBI Taxonomy" id="1314781"/>
    <lineage>
        <taxon>Eukaryota</taxon>
        <taxon>Fungi</taxon>
        <taxon>Dikarya</taxon>
        <taxon>Basidiomycota</taxon>
        <taxon>Agaricomycotina</taxon>
        <taxon>Agaricomycetes</taxon>
        <taxon>Auriculariales</taxon>
        <taxon>Exidiaceae</taxon>
        <taxon>Exidia</taxon>
    </lineage>
</organism>
<proteinExistence type="inferred from homology"/>
<keyword evidence="2" id="KW-0539">Nucleus</keyword>
<sequence>MPAAEASLSSTPAPDPQNVSKKRKRAVPAAKSADSGSPAPDGSAPGTPSGPSVEQLSGSKFDPSKPIPTHSAPPIWLPVQGLLDFYLTDGICFNRNKYRYTDAVEVATYVFHSQQSPPTDSVRVCWEDRSPNIRVSQDGLGLAGDRGYRSARLNVPVREGKWYIELNIERGGGTDKSELGRADGSHVRLGWARREAPLNGPVGLDGYSYGLCDKTGNKVTLSRPKSYGRAFGTGDVVGMYISLPPLRKADPNDPNDPAHIRRKRQPVGLKGRTYFEQVEYAPSKEMIALMERGADATPKSGPGSSPRKKAAPPEPSGRALPTLGHGARIAFFVNGECQGTAFEDLFDFRQLRLTAAQRKAKDKERKGTLRERENQFDDGTLGYYPVVSLFNAGRVRVNPGPDFAFAPPPDVDALLDGVDGMEEDVKRTWRPMCERYAEHWAEMKAIDALEDAQQRETARQLIDSEDKRRIDEEKRTAQKESRRLKDAARRLQAKTG</sequence>
<dbReference type="PANTHER" id="PTHR10598">
    <property type="entry name" value="SET1/ASH2 HISTONE METHYLTRANSFERASE COMPLEX SUBUNIT ASH2"/>
    <property type="match status" value="1"/>
</dbReference>
<gene>
    <name evidence="6" type="ORF">EXIGLDRAFT_613774</name>
</gene>
<evidence type="ECO:0000256" key="1">
    <source>
        <dbReference type="ARBA" id="ARBA00004123"/>
    </source>
</evidence>
<dbReference type="InterPro" id="IPR001870">
    <property type="entry name" value="B30.2/SPRY"/>
</dbReference>
<reference evidence="6 7" key="1">
    <citation type="journal article" date="2016" name="Mol. Biol. Evol.">
        <title>Comparative Genomics of Early-Diverging Mushroom-Forming Fungi Provides Insights into the Origins of Lignocellulose Decay Capabilities.</title>
        <authorList>
            <person name="Nagy L.G."/>
            <person name="Riley R."/>
            <person name="Tritt A."/>
            <person name="Adam C."/>
            <person name="Daum C."/>
            <person name="Floudas D."/>
            <person name="Sun H."/>
            <person name="Yadav J.S."/>
            <person name="Pangilinan J."/>
            <person name="Larsson K.H."/>
            <person name="Matsuura K."/>
            <person name="Barry K."/>
            <person name="Labutti K."/>
            <person name="Kuo R."/>
            <person name="Ohm R.A."/>
            <person name="Bhattacharya S.S."/>
            <person name="Shirouzu T."/>
            <person name="Yoshinaga Y."/>
            <person name="Martin F.M."/>
            <person name="Grigoriev I.V."/>
            <person name="Hibbett D.S."/>
        </authorList>
    </citation>
    <scope>NUCLEOTIDE SEQUENCE [LARGE SCALE GENOMIC DNA]</scope>
    <source>
        <strain evidence="6 7">HHB12029</strain>
    </source>
</reference>
<dbReference type="CDD" id="cd12872">
    <property type="entry name" value="SPRY_Ash2"/>
    <property type="match status" value="1"/>
</dbReference>
<evidence type="ECO:0000313" key="7">
    <source>
        <dbReference type="Proteomes" id="UP000077266"/>
    </source>
</evidence>
<evidence type="ECO:0000256" key="3">
    <source>
        <dbReference type="ARBA" id="ARBA00038149"/>
    </source>
</evidence>
<feature type="compositionally biased region" description="Basic and acidic residues" evidence="4">
    <location>
        <begin position="247"/>
        <end position="259"/>
    </location>
</feature>
<dbReference type="InterPro" id="IPR037353">
    <property type="entry name" value="ASH2"/>
</dbReference>
<dbReference type="STRING" id="1314781.A0A165I3K1"/>
<feature type="compositionally biased region" description="Polar residues" evidence="4">
    <location>
        <begin position="49"/>
        <end position="58"/>
    </location>
</feature>
<protein>
    <recommendedName>
        <fullName evidence="5">B30.2/SPRY domain-containing protein</fullName>
    </recommendedName>
</protein>
<feature type="region of interest" description="Disordered" evidence="4">
    <location>
        <begin position="455"/>
        <end position="496"/>
    </location>
</feature>
<evidence type="ECO:0000313" key="6">
    <source>
        <dbReference type="EMBL" id="KZV92845.1"/>
    </source>
</evidence>
<dbReference type="SUPFAM" id="SSF49899">
    <property type="entry name" value="Concanavalin A-like lectins/glucanases"/>
    <property type="match status" value="1"/>
</dbReference>
<dbReference type="InterPro" id="IPR003877">
    <property type="entry name" value="SPRY_dom"/>
</dbReference>
<feature type="compositionally biased region" description="Basic and acidic residues" evidence="4">
    <location>
        <begin position="455"/>
        <end position="489"/>
    </location>
</feature>
<dbReference type="FunCoup" id="A0A165I3K1">
    <property type="interactions" value="498"/>
</dbReference>
<feature type="region of interest" description="Disordered" evidence="4">
    <location>
        <begin position="247"/>
        <end position="266"/>
    </location>
</feature>
<dbReference type="OrthoDB" id="10266026at2759"/>
<comment type="subcellular location">
    <subcellularLocation>
        <location evidence="1">Nucleus</location>
    </subcellularLocation>
</comment>
<dbReference type="PROSITE" id="PS50188">
    <property type="entry name" value="B302_SPRY"/>
    <property type="match status" value="1"/>
</dbReference>
<dbReference type="GO" id="GO:0000976">
    <property type="term" value="F:transcription cis-regulatory region binding"/>
    <property type="evidence" value="ECO:0007669"/>
    <property type="project" value="TreeGrafter"/>
</dbReference>
<dbReference type="SMART" id="SM00449">
    <property type="entry name" value="SPRY"/>
    <property type="match status" value="1"/>
</dbReference>
<feature type="region of interest" description="Disordered" evidence="4">
    <location>
        <begin position="1"/>
        <end position="73"/>
    </location>
</feature>
<feature type="region of interest" description="Disordered" evidence="4">
    <location>
        <begin position="294"/>
        <end position="321"/>
    </location>
</feature>
<accession>A0A165I3K1</accession>
<feature type="domain" description="B30.2/SPRY" evidence="5">
    <location>
        <begin position="102"/>
        <end position="296"/>
    </location>
</feature>
<dbReference type="InParanoid" id="A0A165I3K1"/>
<dbReference type="InterPro" id="IPR043136">
    <property type="entry name" value="B30.2/SPRY_sf"/>
</dbReference>
<dbReference type="Gene3D" id="2.60.120.920">
    <property type="match status" value="1"/>
</dbReference>
<dbReference type="AlphaFoldDB" id="A0A165I3K1"/>
<dbReference type="Proteomes" id="UP000077266">
    <property type="component" value="Unassembled WGS sequence"/>
</dbReference>
<dbReference type="PANTHER" id="PTHR10598:SF0">
    <property type="entry name" value="SET1_ASH2 HISTONE METHYLTRANSFERASE COMPLEX SUBUNIT ASH2"/>
    <property type="match status" value="1"/>
</dbReference>
<evidence type="ECO:0000256" key="2">
    <source>
        <dbReference type="ARBA" id="ARBA00023242"/>
    </source>
</evidence>
<dbReference type="EMBL" id="KV426000">
    <property type="protein sequence ID" value="KZV92845.1"/>
    <property type="molecule type" value="Genomic_DNA"/>
</dbReference>
<keyword evidence="7" id="KW-1185">Reference proteome</keyword>